<keyword evidence="3" id="KW-1185">Reference proteome</keyword>
<evidence type="ECO:0008006" key="4">
    <source>
        <dbReference type="Google" id="ProtNLM"/>
    </source>
</evidence>
<protein>
    <recommendedName>
        <fullName evidence="4">Damage-inducible protein DinB</fullName>
    </recommendedName>
</protein>
<dbReference type="EMBL" id="BMPN01000001">
    <property type="protein sequence ID" value="GGJ45248.1"/>
    <property type="molecule type" value="Genomic_DNA"/>
</dbReference>
<dbReference type="Pfam" id="PF05163">
    <property type="entry name" value="DinB"/>
    <property type="match status" value="1"/>
</dbReference>
<evidence type="ECO:0000313" key="3">
    <source>
        <dbReference type="Proteomes" id="UP000634435"/>
    </source>
</evidence>
<comment type="caution">
    <text evidence="2">The sequence shown here is derived from an EMBL/GenBank/DDBJ whole genome shotgun (WGS) entry which is preliminary data.</text>
</comment>
<evidence type="ECO:0000313" key="2">
    <source>
        <dbReference type="EMBL" id="GGJ45248.1"/>
    </source>
</evidence>
<dbReference type="Proteomes" id="UP000634435">
    <property type="component" value="Unassembled WGS sequence"/>
</dbReference>
<gene>
    <name evidence="2" type="ORF">GCM10007111_04080</name>
</gene>
<organism evidence="2 3">
    <name type="scientific">Virgibacillus kapii</name>
    <dbReference type="NCBI Taxonomy" id="1638645"/>
    <lineage>
        <taxon>Bacteria</taxon>
        <taxon>Bacillati</taxon>
        <taxon>Bacillota</taxon>
        <taxon>Bacilli</taxon>
        <taxon>Bacillales</taxon>
        <taxon>Bacillaceae</taxon>
        <taxon>Virgibacillus</taxon>
    </lineage>
</organism>
<sequence>MNALKPVYQDAIEPNSKSQENTFKGALLAYLSELVQHIVSHGTYHRRNLTDMICQHGYSSSPTEYALYPYEINSTKKFFKFYTDGK</sequence>
<accession>A0ABQ2D3W0</accession>
<proteinExistence type="predicted"/>
<name>A0ABQ2D3W0_9BACI</name>
<evidence type="ECO:0000256" key="1">
    <source>
        <dbReference type="ARBA" id="ARBA00022723"/>
    </source>
</evidence>
<dbReference type="InterPro" id="IPR007837">
    <property type="entry name" value="DinB"/>
</dbReference>
<dbReference type="RefSeq" id="WP_021291438.1">
    <property type="nucleotide sequence ID" value="NZ_BMPN01000001.1"/>
</dbReference>
<keyword evidence="1" id="KW-0479">Metal-binding</keyword>
<reference evidence="3" key="1">
    <citation type="journal article" date="2019" name="Int. J. Syst. Evol. Microbiol.">
        <title>The Global Catalogue of Microorganisms (GCM) 10K type strain sequencing project: providing services to taxonomists for standard genome sequencing and annotation.</title>
        <authorList>
            <consortium name="The Broad Institute Genomics Platform"/>
            <consortium name="The Broad Institute Genome Sequencing Center for Infectious Disease"/>
            <person name="Wu L."/>
            <person name="Ma J."/>
        </authorList>
    </citation>
    <scope>NUCLEOTIDE SEQUENCE [LARGE SCALE GENOMIC DNA]</scope>
    <source>
        <strain evidence="3">JCM 30071</strain>
    </source>
</reference>